<keyword evidence="1" id="KW-1133">Transmembrane helix</keyword>
<feature type="transmembrane region" description="Helical" evidence="1">
    <location>
        <begin position="21"/>
        <end position="40"/>
    </location>
</feature>
<dbReference type="EMBL" id="GGEC01003230">
    <property type="protein sequence ID" value="MBW83713.1"/>
    <property type="molecule type" value="Transcribed_RNA"/>
</dbReference>
<reference evidence="2" key="1">
    <citation type="submission" date="2018-02" db="EMBL/GenBank/DDBJ databases">
        <title>Rhizophora mucronata_Transcriptome.</title>
        <authorList>
            <person name="Meera S.P."/>
            <person name="Sreeshan A."/>
            <person name="Augustine A."/>
        </authorList>
    </citation>
    <scope>NUCLEOTIDE SEQUENCE</scope>
    <source>
        <tissue evidence="2">Leaf</tissue>
    </source>
</reference>
<sequence>MKKRTRKVLKQNKTRSRKQTSGLHAVAVLLVISYICIVFWCPS</sequence>
<accession>A0A2P2IR62</accession>
<dbReference type="AlphaFoldDB" id="A0A2P2IR62"/>
<keyword evidence="1" id="KW-0472">Membrane</keyword>
<name>A0A2P2IR62_RHIMU</name>
<evidence type="ECO:0000256" key="1">
    <source>
        <dbReference type="SAM" id="Phobius"/>
    </source>
</evidence>
<evidence type="ECO:0000313" key="2">
    <source>
        <dbReference type="EMBL" id="MBW83713.1"/>
    </source>
</evidence>
<protein>
    <submittedName>
        <fullName evidence="2">Uncharacterized protein</fullName>
    </submittedName>
</protein>
<keyword evidence="1" id="KW-0812">Transmembrane</keyword>
<proteinExistence type="predicted"/>
<organism evidence="2">
    <name type="scientific">Rhizophora mucronata</name>
    <name type="common">Asiatic mangrove</name>
    <dbReference type="NCBI Taxonomy" id="61149"/>
    <lineage>
        <taxon>Eukaryota</taxon>
        <taxon>Viridiplantae</taxon>
        <taxon>Streptophyta</taxon>
        <taxon>Embryophyta</taxon>
        <taxon>Tracheophyta</taxon>
        <taxon>Spermatophyta</taxon>
        <taxon>Magnoliopsida</taxon>
        <taxon>eudicotyledons</taxon>
        <taxon>Gunneridae</taxon>
        <taxon>Pentapetalae</taxon>
        <taxon>rosids</taxon>
        <taxon>fabids</taxon>
        <taxon>Malpighiales</taxon>
        <taxon>Rhizophoraceae</taxon>
        <taxon>Rhizophora</taxon>
    </lineage>
</organism>